<dbReference type="PANTHER" id="PTHR11091">
    <property type="entry name" value="OXIDOREDUCTASE-RELATED"/>
    <property type="match status" value="1"/>
</dbReference>
<reference evidence="3 4" key="1">
    <citation type="submission" date="2016-05" db="EMBL/GenBank/DDBJ databases">
        <authorList>
            <person name="Lavstsen T."/>
            <person name="Jespersen J.S."/>
        </authorList>
    </citation>
    <scope>NUCLEOTIDE SEQUENCE [LARGE SCALE GENOMIC DNA]</scope>
    <source>
        <strain evidence="3 4">KCJ1736</strain>
    </source>
</reference>
<dbReference type="InterPro" id="IPR043144">
    <property type="entry name" value="Mal/L-sulf/L-lact_DH-like_ah"/>
</dbReference>
<name>A0A176X3Y0_AGRTU</name>
<dbReference type="AlphaFoldDB" id="A0A176X3Y0"/>
<dbReference type="SUPFAM" id="SSF89733">
    <property type="entry name" value="L-sulfolactate dehydrogenase-like"/>
    <property type="match status" value="1"/>
</dbReference>
<accession>A0A176X3Y0</accession>
<dbReference type="InterPro" id="IPR003767">
    <property type="entry name" value="Malate/L-lactate_DH-like"/>
</dbReference>
<dbReference type="PANTHER" id="PTHR11091:SF0">
    <property type="entry name" value="MALATE DEHYDROGENASE"/>
    <property type="match status" value="1"/>
</dbReference>
<organism evidence="3 4">
    <name type="scientific">Agrobacterium tumefaciens</name>
    <dbReference type="NCBI Taxonomy" id="358"/>
    <lineage>
        <taxon>Bacteria</taxon>
        <taxon>Pseudomonadati</taxon>
        <taxon>Pseudomonadota</taxon>
        <taxon>Alphaproteobacteria</taxon>
        <taxon>Hyphomicrobiales</taxon>
        <taxon>Rhizobiaceae</taxon>
        <taxon>Rhizobium/Agrobacterium group</taxon>
        <taxon>Agrobacterium</taxon>
        <taxon>Agrobacterium tumefaciens complex</taxon>
    </lineage>
</organism>
<evidence type="ECO:0000313" key="4">
    <source>
        <dbReference type="Proteomes" id="UP000077098"/>
    </source>
</evidence>
<dbReference type="RefSeq" id="WP_063949960.1">
    <property type="nucleotide sequence ID" value="NZ_LXPS01000033.1"/>
</dbReference>
<proteinExistence type="inferred from homology"/>
<evidence type="ECO:0000256" key="1">
    <source>
        <dbReference type="ARBA" id="ARBA00006056"/>
    </source>
</evidence>
<comment type="caution">
    <text evidence="3">The sequence shown here is derived from an EMBL/GenBank/DDBJ whole genome shotgun (WGS) entry which is preliminary data.</text>
</comment>
<dbReference type="InterPro" id="IPR043143">
    <property type="entry name" value="Mal/L-sulf/L-lact_DH-like_NADP"/>
</dbReference>
<dbReference type="InterPro" id="IPR036111">
    <property type="entry name" value="Mal/L-sulfo/L-lacto_DH-like_sf"/>
</dbReference>
<evidence type="ECO:0000313" key="3">
    <source>
        <dbReference type="EMBL" id="OAE41848.1"/>
    </source>
</evidence>
<evidence type="ECO:0000256" key="2">
    <source>
        <dbReference type="ARBA" id="ARBA00023002"/>
    </source>
</evidence>
<keyword evidence="2" id="KW-0560">Oxidoreductase</keyword>
<sequence>MAHGDEKAAVHARLGELERFCRAVFLAAGTDEETAGAATRAMMHGTRLGVDSHGVRLLAHYVTGLEGGRLNGRPQISRVSGFGAVETIDADNAHGARATYAGMERAMALAENCGIGAVAIRNSSHFGPAGAYALEAARQGYIGLAFCNSDSFVRLHDGAMRFHGTNPIAVGVPVEDDMPWLLDMATSAVPYNRVLLYRSLGQQLPQGVASDGDGVDSRDPNAAEMLAPLGGEFGFKGAALAGMVEIFSAVLTGMKLSFDIAPMGGPDFSTPRGLGAFVLALKPEAFVDRGTFDAGMKRYLEVLRESPVREDCKVMAPGDREWAVAAKREREGAPVDPVTRAAFLELAAKFSVDPPAYQ</sequence>
<dbReference type="Gene3D" id="3.30.1370.60">
    <property type="entry name" value="Hypothetical oxidoreductase yiak, domain 2"/>
    <property type="match status" value="1"/>
</dbReference>
<dbReference type="Gene3D" id="1.10.1530.10">
    <property type="match status" value="1"/>
</dbReference>
<dbReference type="Pfam" id="PF02615">
    <property type="entry name" value="Ldh_2"/>
    <property type="match status" value="1"/>
</dbReference>
<dbReference type="EMBL" id="LXPS01000033">
    <property type="protein sequence ID" value="OAE41848.1"/>
    <property type="molecule type" value="Genomic_DNA"/>
</dbReference>
<dbReference type="GO" id="GO:0016491">
    <property type="term" value="F:oxidoreductase activity"/>
    <property type="evidence" value="ECO:0007669"/>
    <property type="project" value="UniProtKB-KW"/>
</dbReference>
<comment type="similarity">
    <text evidence="1">Belongs to the LDH2/MDH2 oxidoreductase family.</text>
</comment>
<protein>
    <submittedName>
        <fullName evidence="3">Oxidoreductase</fullName>
    </submittedName>
</protein>
<dbReference type="Proteomes" id="UP000077098">
    <property type="component" value="Unassembled WGS sequence"/>
</dbReference>
<gene>
    <name evidence="3" type="ORF">A7J57_02005</name>
</gene>